<dbReference type="EMBL" id="ASGP02000001">
    <property type="protein sequence ID" value="KAH9526597.1"/>
    <property type="molecule type" value="Genomic_DNA"/>
</dbReference>
<dbReference type="Proteomes" id="UP000790347">
    <property type="component" value="Unassembled WGS sequence"/>
</dbReference>
<dbReference type="AlphaFoldDB" id="A0A922I719"/>
<name>A0A922I719_DERFA</name>
<dbReference type="GO" id="GO:0019005">
    <property type="term" value="C:SCF ubiquitin ligase complex"/>
    <property type="evidence" value="ECO:0007669"/>
    <property type="project" value="TreeGrafter"/>
</dbReference>
<keyword evidence="2" id="KW-1185">Reference proteome</keyword>
<organism evidence="1 2">
    <name type="scientific">Dermatophagoides farinae</name>
    <name type="common">American house dust mite</name>
    <dbReference type="NCBI Taxonomy" id="6954"/>
    <lineage>
        <taxon>Eukaryota</taxon>
        <taxon>Metazoa</taxon>
        <taxon>Ecdysozoa</taxon>
        <taxon>Arthropoda</taxon>
        <taxon>Chelicerata</taxon>
        <taxon>Arachnida</taxon>
        <taxon>Acari</taxon>
        <taxon>Acariformes</taxon>
        <taxon>Sarcoptiformes</taxon>
        <taxon>Astigmata</taxon>
        <taxon>Psoroptidia</taxon>
        <taxon>Analgoidea</taxon>
        <taxon>Pyroglyphidae</taxon>
        <taxon>Dermatophagoidinae</taxon>
        <taxon>Dermatophagoides</taxon>
    </lineage>
</organism>
<evidence type="ECO:0000313" key="2">
    <source>
        <dbReference type="Proteomes" id="UP000790347"/>
    </source>
</evidence>
<reference evidence="1" key="2">
    <citation type="journal article" date="2022" name="Res Sq">
        <title>Comparative Genomics Reveals Insights into the Divergent Evolution of Astigmatic Mites and Household Pest Adaptations.</title>
        <authorList>
            <person name="Xiong Q."/>
            <person name="Wan A.T.-Y."/>
            <person name="Liu X.-Y."/>
            <person name="Fung C.S.-H."/>
            <person name="Xiao X."/>
            <person name="Malainual N."/>
            <person name="Hou J."/>
            <person name="Wang L."/>
            <person name="Wang M."/>
            <person name="Yang K."/>
            <person name="Cui Y."/>
            <person name="Leung E."/>
            <person name="Nong W."/>
            <person name="Shin S.-K."/>
            <person name="Au S."/>
            <person name="Jeong K.Y."/>
            <person name="Chew F.T."/>
            <person name="Hui J."/>
            <person name="Leung T.F."/>
            <person name="Tungtrongchitr A."/>
            <person name="Zhong N."/>
            <person name="Liu Z."/>
            <person name="Tsui S."/>
        </authorList>
    </citation>
    <scope>NUCLEOTIDE SEQUENCE</scope>
    <source>
        <strain evidence="1">Derf</strain>
        <tissue evidence="1">Whole organism</tissue>
    </source>
</reference>
<dbReference type="PANTHER" id="PTHR13318:SF190">
    <property type="entry name" value="PARTNER OF PAIRED, ISOFORM B"/>
    <property type="match status" value="1"/>
</dbReference>
<protein>
    <submittedName>
        <fullName evidence="1">Uncharacterized protein</fullName>
    </submittedName>
</protein>
<dbReference type="SUPFAM" id="SSF52047">
    <property type="entry name" value="RNI-like"/>
    <property type="match status" value="1"/>
</dbReference>
<dbReference type="Gene3D" id="3.80.10.10">
    <property type="entry name" value="Ribonuclease Inhibitor"/>
    <property type="match status" value="2"/>
</dbReference>
<sequence>MSNELKTIKISLSDRERNFCEDDQHRSETNLKDLILFTKENELDEQKPLDEEKFAKLSAINISCLELGGLTLSSSAIKLLGDCGAQKLQCLRIYDCLNVNDEAIKLFGQRFGKTIAHLEMLGNTGVTDVGLKALISSIGNLEVLHLDNAIGLLAEHRETITNMRHVWSRINGDELEKLSQFTAKYAQYLRHLDITFANTKEKTPEFIRLLENLTGLTKLSITCTANVAIEKELAQLLTKLSVNLTTVNICVWMGDGDVLIDAIGKLPKLVQLTLNGRSPMRHIDFRINKTLVPMANLKDLKNCRLILKNHSKTLLDKFATHLPKLETLELEGLDIDDQALSNLSGLDNLTFLDIVSPTITDTGMAALIPKLPNLTFLRINDFGTDKIWNKTLDSIIGEASRRQQVPIEIVFTESCKLDLESRRNSLPKNLTVSKRNSTHLLSFPGSTPRGF</sequence>
<dbReference type="PANTHER" id="PTHR13318">
    <property type="entry name" value="PARTNER OF PAIRED, ISOFORM B-RELATED"/>
    <property type="match status" value="1"/>
</dbReference>
<accession>A0A922I719</accession>
<dbReference type="GO" id="GO:0031146">
    <property type="term" value="P:SCF-dependent proteasomal ubiquitin-dependent protein catabolic process"/>
    <property type="evidence" value="ECO:0007669"/>
    <property type="project" value="TreeGrafter"/>
</dbReference>
<reference evidence="1" key="1">
    <citation type="submission" date="2013-05" db="EMBL/GenBank/DDBJ databases">
        <authorList>
            <person name="Yim A.K.Y."/>
            <person name="Chan T.F."/>
            <person name="Ji K.M."/>
            <person name="Liu X.Y."/>
            <person name="Zhou J.W."/>
            <person name="Li R.Q."/>
            <person name="Yang K.Y."/>
            <person name="Li J."/>
            <person name="Li M."/>
            <person name="Law P.T.W."/>
            <person name="Wu Y.L."/>
            <person name="Cai Z.L."/>
            <person name="Qin H."/>
            <person name="Bao Y."/>
            <person name="Leung R.K.K."/>
            <person name="Ng P.K.S."/>
            <person name="Zou J."/>
            <person name="Zhong X.J."/>
            <person name="Ran P.X."/>
            <person name="Zhong N.S."/>
            <person name="Liu Z.G."/>
            <person name="Tsui S.K.W."/>
        </authorList>
    </citation>
    <scope>NUCLEOTIDE SEQUENCE</scope>
    <source>
        <strain evidence="1">Derf</strain>
        <tissue evidence="1">Whole organism</tissue>
    </source>
</reference>
<evidence type="ECO:0000313" key="1">
    <source>
        <dbReference type="EMBL" id="KAH9526597.1"/>
    </source>
</evidence>
<comment type="caution">
    <text evidence="1">The sequence shown here is derived from an EMBL/GenBank/DDBJ whole genome shotgun (WGS) entry which is preliminary data.</text>
</comment>
<dbReference type="InterPro" id="IPR032675">
    <property type="entry name" value="LRR_dom_sf"/>
</dbReference>
<gene>
    <name evidence="1" type="ORF">DERF_000670</name>
</gene>
<proteinExistence type="predicted"/>